<dbReference type="InterPro" id="IPR036388">
    <property type="entry name" value="WH-like_DNA-bd_sf"/>
</dbReference>
<dbReference type="SMART" id="SM00421">
    <property type="entry name" value="HTH_LUXR"/>
    <property type="match status" value="1"/>
</dbReference>
<keyword evidence="6" id="KW-1185">Reference proteome</keyword>
<dbReference type="Pfam" id="PF00196">
    <property type="entry name" value="GerE"/>
    <property type="match status" value="1"/>
</dbReference>
<dbReference type="PANTHER" id="PTHR44688:SF16">
    <property type="entry name" value="DNA-BINDING TRANSCRIPTIONAL ACTIVATOR DEVR_DOSR"/>
    <property type="match status" value="1"/>
</dbReference>
<keyword evidence="2" id="KW-0238">DNA-binding</keyword>
<reference evidence="6" key="1">
    <citation type="journal article" date="2019" name="Int. J. Syst. Evol. Microbiol.">
        <title>The Global Catalogue of Microorganisms (GCM) 10K type strain sequencing project: providing services to taxonomists for standard genome sequencing and annotation.</title>
        <authorList>
            <consortium name="The Broad Institute Genomics Platform"/>
            <consortium name="The Broad Institute Genome Sequencing Center for Infectious Disease"/>
            <person name="Wu L."/>
            <person name="Ma J."/>
        </authorList>
    </citation>
    <scope>NUCLEOTIDE SEQUENCE [LARGE SCALE GENOMIC DNA]</scope>
    <source>
        <strain evidence="6">KCTC 22814</strain>
    </source>
</reference>
<evidence type="ECO:0000256" key="3">
    <source>
        <dbReference type="ARBA" id="ARBA00023163"/>
    </source>
</evidence>
<organism evidence="5 6">
    <name type="scientific">Sphingobacterium bambusae</name>
    <dbReference type="NCBI Taxonomy" id="662858"/>
    <lineage>
        <taxon>Bacteria</taxon>
        <taxon>Pseudomonadati</taxon>
        <taxon>Bacteroidota</taxon>
        <taxon>Sphingobacteriia</taxon>
        <taxon>Sphingobacteriales</taxon>
        <taxon>Sphingobacteriaceae</taxon>
        <taxon>Sphingobacterium</taxon>
    </lineage>
</organism>
<dbReference type="RefSeq" id="WP_320185461.1">
    <property type="nucleotide sequence ID" value="NZ_CP138332.1"/>
</dbReference>
<dbReference type="PROSITE" id="PS50043">
    <property type="entry name" value="HTH_LUXR_2"/>
    <property type="match status" value="1"/>
</dbReference>
<keyword evidence="3" id="KW-0804">Transcription</keyword>
<dbReference type="EMBL" id="JBHUPB010000014">
    <property type="protein sequence ID" value="MFD2969628.1"/>
    <property type="molecule type" value="Genomic_DNA"/>
</dbReference>
<dbReference type="PANTHER" id="PTHR44688">
    <property type="entry name" value="DNA-BINDING TRANSCRIPTIONAL ACTIVATOR DEVR_DOSR"/>
    <property type="match status" value="1"/>
</dbReference>
<evidence type="ECO:0000313" key="5">
    <source>
        <dbReference type="EMBL" id="MFD2969628.1"/>
    </source>
</evidence>
<dbReference type="InterPro" id="IPR016032">
    <property type="entry name" value="Sig_transdc_resp-reg_C-effctor"/>
</dbReference>
<sequence>MNVKHDLSEKLLTQSFPKEEMEELEKYRQLAKGYAAVEHCIAVLSDLKRDKSYVYHGALAACFDFSTEASAQEIDSIWEEDIFACIHPDDLINKHLLELRLFTFVKKLDVTKRSQFYGSNVIRMQGRTGEYIAIKHRIYYVSCIVSGSLRYALCLYNRAEQPSLNEVKKHAIVDMLAGEPVPIFQDQLSSILSTREWEVLRLIRDGQISKEIAARLSISVNTVSRHRQNILEKLRVKNSSEACSVADRLHLF</sequence>
<dbReference type="CDD" id="cd06170">
    <property type="entry name" value="LuxR_C_like"/>
    <property type="match status" value="1"/>
</dbReference>
<dbReference type="PRINTS" id="PR00038">
    <property type="entry name" value="HTHLUXR"/>
</dbReference>
<feature type="domain" description="HTH luxR-type" evidence="4">
    <location>
        <begin position="185"/>
        <end position="250"/>
    </location>
</feature>
<comment type="caution">
    <text evidence="5">The sequence shown here is derived from an EMBL/GenBank/DDBJ whole genome shotgun (WGS) entry which is preliminary data.</text>
</comment>
<protein>
    <submittedName>
        <fullName evidence="5">LuxR C-terminal-related transcriptional regulator</fullName>
    </submittedName>
</protein>
<dbReference type="Gene3D" id="3.30.450.20">
    <property type="entry name" value="PAS domain"/>
    <property type="match status" value="1"/>
</dbReference>
<dbReference type="InterPro" id="IPR000792">
    <property type="entry name" value="Tscrpt_reg_LuxR_C"/>
</dbReference>
<accession>A0ABW6BLY9</accession>
<proteinExistence type="predicted"/>
<evidence type="ECO:0000259" key="4">
    <source>
        <dbReference type="PROSITE" id="PS50043"/>
    </source>
</evidence>
<dbReference type="Gene3D" id="1.10.10.10">
    <property type="entry name" value="Winged helix-like DNA-binding domain superfamily/Winged helix DNA-binding domain"/>
    <property type="match status" value="1"/>
</dbReference>
<name>A0ABW6BLY9_9SPHI</name>
<keyword evidence="1" id="KW-0805">Transcription regulation</keyword>
<dbReference type="Proteomes" id="UP001597525">
    <property type="component" value="Unassembled WGS sequence"/>
</dbReference>
<evidence type="ECO:0000313" key="6">
    <source>
        <dbReference type="Proteomes" id="UP001597525"/>
    </source>
</evidence>
<evidence type="ECO:0000256" key="1">
    <source>
        <dbReference type="ARBA" id="ARBA00023015"/>
    </source>
</evidence>
<dbReference type="SUPFAM" id="SSF46894">
    <property type="entry name" value="C-terminal effector domain of the bipartite response regulators"/>
    <property type="match status" value="1"/>
</dbReference>
<gene>
    <name evidence="5" type="ORF">ACFS7Y_19695</name>
</gene>
<dbReference type="PROSITE" id="PS00622">
    <property type="entry name" value="HTH_LUXR_1"/>
    <property type="match status" value="1"/>
</dbReference>
<evidence type="ECO:0000256" key="2">
    <source>
        <dbReference type="ARBA" id="ARBA00023125"/>
    </source>
</evidence>